<dbReference type="AlphaFoldDB" id="A0A6B1DZT8"/>
<sequence length="399" mass="42876">MRRDLVATGSLMGIGMLTVASSAIVVPSLLEFAEYFGGGVAGANAANLFLVMPSVGLVAAAPVAGWLADRFGRWHTLLGSVVLLVLSGVSGYWTTQYPLMLMERFVLGCSIAGTITSSASLLGALPEEARRQSLLGKQSAFTNVAGLTYLFLGGQLAAVHWQLPFLIYLWPVVLVPFLVVSLRTESPALVPKVEVSGNGFAVWLRGPAMPILLLAWGLGCLTMIFIYSLFTVHPYRMQELGLDDPRIVSLTIMMAAASSAVASWNLRRIGRHLAPYPVFALTFLLFAAGFLIVAVASELWHVVLGNLVLGIGMGLPVPNGAAWLSGLTPGLWRSRVLGVFNTFVYMGQFLSLWLIRAANSFSPHIHHVHWGLGLACLGIACLMAATISYVHRLSSRLET</sequence>
<evidence type="ECO:0000256" key="4">
    <source>
        <dbReference type="ARBA" id="ARBA00022989"/>
    </source>
</evidence>
<dbReference type="PANTHER" id="PTHR43124:SF3">
    <property type="entry name" value="CHLORAMPHENICOL EFFLUX PUMP RV0191"/>
    <property type="match status" value="1"/>
</dbReference>
<dbReference type="Gene3D" id="1.20.1250.20">
    <property type="entry name" value="MFS general substrate transporter like domains"/>
    <property type="match status" value="1"/>
</dbReference>
<accession>A0A6B1DZT8</accession>
<feature type="transmembrane region" description="Helical" evidence="6">
    <location>
        <begin position="336"/>
        <end position="355"/>
    </location>
</feature>
<evidence type="ECO:0000256" key="3">
    <source>
        <dbReference type="ARBA" id="ARBA00022692"/>
    </source>
</evidence>
<dbReference type="GO" id="GO:0005886">
    <property type="term" value="C:plasma membrane"/>
    <property type="evidence" value="ECO:0007669"/>
    <property type="project" value="UniProtKB-SubCell"/>
</dbReference>
<feature type="transmembrane region" description="Helical" evidence="6">
    <location>
        <begin position="278"/>
        <end position="297"/>
    </location>
</feature>
<feature type="transmembrane region" description="Helical" evidence="6">
    <location>
        <begin position="74"/>
        <end position="93"/>
    </location>
</feature>
<feature type="transmembrane region" description="Helical" evidence="6">
    <location>
        <begin position="202"/>
        <end position="227"/>
    </location>
</feature>
<dbReference type="EMBL" id="VXPY01000119">
    <property type="protein sequence ID" value="MYD91874.1"/>
    <property type="molecule type" value="Genomic_DNA"/>
</dbReference>
<feature type="transmembrane region" description="Helical" evidence="6">
    <location>
        <begin position="367"/>
        <end position="390"/>
    </location>
</feature>
<keyword evidence="3 6" id="KW-0812">Transmembrane</keyword>
<dbReference type="InterPro" id="IPR020846">
    <property type="entry name" value="MFS_dom"/>
</dbReference>
<dbReference type="SUPFAM" id="SSF103473">
    <property type="entry name" value="MFS general substrate transporter"/>
    <property type="match status" value="1"/>
</dbReference>
<feature type="transmembrane region" description="Helical" evidence="6">
    <location>
        <begin position="46"/>
        <end position="67"/>
    </location>
</feature>
<evidence type="ECO:0000256" key="2">
    <source>
        <dbReference type="ARBA" id="ARBA00022475"/>
    </source>
</evidence>
<dbReference type="GO" id="GO:0022857">
    <property type="term" value="F:transmembrane transporter activity"/>
    <property type="evidence" value="ECO:0007669"/>
    <property type="project" value="InterPro"/>
</dbReference>
<dbReference type="InterPro" id="IPR050189">
    <property type="entry name" value="MFS_Efflux_Transporters"/>
</dbReference>
<keyword evidence="5 6" id="KW-0472">Membrane</keyword>
<dbReference type="InterPro" id="IPR036259">
    <property type="entry name" value="MFS_trans_sf"/>
</dbReference>
<dbReference type="InterPro" id="IPR011701">
    <property type="entry name" value="MFS"/>
</dbReference>
<feature type="transmembrane region" description="Helical" evidence="6">
    <location>
        <begin position="303"/>
        <end position="324"/>
    </location>
</feature>
<evidence type="ECO:0000256" key="1">
    <source>
        <dbReference type="ARBA" id="ARBA00004651"/>
    </source>
</evidence>
<evidence type="ECO:0000256" key="5">
    <source>
        <dbReference type="ARBA" id="ARBA00023136"/>
    </source>
</evidence>
<dbReference type="PROSITE" id="PS50850">
    <property type="entry name" value="MFS"/>
    <property type="match status" value="1"/>
</dbReference>
<comment type="caution">
    <text evidence="8">The sequence shown here is derived from an EMBL/GenBank/DDBJ whole genome shotgun (WGS) entry which is preliminary data.</text>
</comment>
<feature type="transmembrane region" description="Helical" evidence="6">
    <location>
        <begin position="105"/>
        <end position="125"/>
    </location>
</feature>
<comment type="subcellular location">
    <subcellularLocation>
        <location evidence="1">Cell membrane</location>
        <topology evidence="1">Multi-pass membrane protein</topology>
    </subcellularLocation>
</comment>
<feature type="transmembrane region" description="Helical" evidence="6">
    <location>
        <begin position="247"/>
        <end position="266"/>
    </location>
</feature>
<protein>
    <submittedName>
        <fullName evidence="8">MFS transporter</fullName>
    </submittedName>
</protein>
<proteinExistence type="predicted"/>
<reference evidence="8" key="1">
    <citation type="submission" date="2019-09" db="EMBL/GenBank/DDBJ databases">
        <title>Characterisation of the sponge microbiome using genome-centric metagenomics.</title>
        <authorList>
            <person name="Engelberts J.P."/>
            <person name="Robbins S.J."/>
            <person name="De Goeij J.M."/>
            <person name="Aranda M."/>
            <person name="Bell S.C."/>
            <person name="Webster N.S."/>
        </authorList>
    </citation>
    <scope>NUCLEOTIDE SEQUENCE</scope>
    <source>
        <strain evidence="8">SB0662_bin_9</strain>
    </source>
</reference>
<gene>
    <name evidence="8" type="ORF">F4Y08_16345</name>
</gene>
<keyword evidence="2" id="KW-1003">Cell membrane</keyword>
<evidence type="ECO:0000259" key="7">
    <source>
        <dbReference type="PROSITE" id="PS50850"/>
    </source>
</evidence>
<keyword evidence="4 6" id="KW-1133">Transmembrane helix</keyword>
<feature type="transmembrane region" description="Helical" evidence="6">
    <location>
        <begin position="140"/>
        <end position="159"/>
    </location>
</feature>
<evidence type="ECO:0000313" key="8">
    <source>
        <dbReference type="EMBL" id="MYD91874.1"/>
    </source>
</evidence>
<organism evidence="8">
    <name type="scientific">Caldilineaceae bacterium SB0662_bin_9</name>
    <dbReference type="NCBI Taxonomy" id="2605258"/>
    <lineage>
        <taxon>Bacteria</taxon>
        <taxon>Bacillati</taxon>
        <taxon>Chloroflexota</taxon>
        <taxon>Caldilineae</taxon>
        <taxon>Caldilineales</taxon>
        <taxon>Caldilineaceae</taxon>
    </lineage>
</organism>
<evidence type="ECO:0000256" key="6">
    <source>
        <dbReference type="SAM" id="Phobius"/>
    </source>
</evidence>
<dbReference type="PANTHER" id="PTHR43124">
    <property type="entry name" value="PURINE EFFLUX PUMP PBUE"/>
    <property type="match status" value="1"/>
</dbReference>
<feature type="domain" description="Major facilitator superfamily (MFS) profile" evidence="7">
    <location>
        <begin position="6"/>
        <end position="396"/>
    </location>
</feature>
<name>A0A6B1DZT8_9CHLR</name>
<feature type="transmembrane region" description="Helical" evidence="6">
    <location>
        <begin position="165"/>
        <end position="182"/>
    </location>
</feature>
<dbReference type="Pfam" id="PF07690">
    <property type="entry name" value="MFS_1"/>
    <property type="match status" value="1"/>
</dbReference>